<evidence type="ECO:0000256" key="2">
    <source>
        <dbReference type="PROSITE-ProRule" id="PRU00252"/>
    </source>
</evidence>
<feature type="non-terminal residue" evidence="3">
    <location>
        <position position="1"/>
    </location>
</feature>
<evidence type="ECO:0000313" key="3">
    <source>
        <dbReference type="EMBL" id="KAG9510354.1"/>
    </source>
</evidence>
<accession>A0ABQ7SA99</accession>
<dbReference type="Gene3D" id="2.40.50.140">
    <property type="entry name" value="Nucleic acid-binding proteins"/>
    <property type="match status" value="1"/>
</dbReference>
<dbReference type="SUPFAM" id="SSF50249">
    <property type="entry name" value="Nucleic acid-binding proteins"/>
    <property type="match status" value="1"/>
</dbReference>
<reference evidence="3 4" key="1">
    <citation type="submission" date="2020-10" db="EMBL/GenBank/DDBJ databases">
        <authorList>
            <person name="Klimov P.B."/>
            <person name="Dyachkov S.M."/>
            <person name="Chetverikov P.E."/>
        </authorList>
    </citation>
    <scope>NUCLEOTIDE SEQUENCE [LARGE SCALE GENOMIC DNA]</scope>
    <source>
        <strain evidence="3">BMOC 18-1129-001#AD2665</strain>
        <tissue evidence="3">Entire mites</tissue>
    </source>
</reference>
<keyword evidence="4" id="KW-1185">Reference proteome</keyword>
<dbReference type="GO" id="GO:0003677">
    <property type="term" value="F:DNA binding"/>
    <property type="evidence" value="ECO:0007669"/>
    <property type="project" value="UniProtKB-KW"/>
</dbReference>
<evidence type="ECO:0000313" key="4">
    <source>
        <dbReference type="Proteomes" id="UP000825002"/>
    </source>
</evidence>
<dbReference type="PANTHER" id="PTHR10302:SF0">
    <property type="entry name" value="SINGLE-STRANDED DNA-BINDING PROTEIN, MITOCHONDRIAL"/>
    <property type="match status" value="1"/>
</dbReference>
<dbReference type="InterPro" id="IPR000424">
    <property type="entry name" value="Primosome_PriB/ssb"/>
</dbReference>
<dbReference type="InterPro" id="IPR012340">
    <property type="entry name" value="NA-bd_OB-fold"/>
</dbReference>
<dbReference type="InterPro" id="IPR011344">
    <property type="entry name" value="ssDNA-bd"/>
</dbReference>
<dbReference type="CDD" id="cd04496">
    <property type="entry name" value="SSB_OBF"/>
    <property type="match status" value="1"/>
</dbReference>
<keyword evidence="1 2" id="KW-0238">DNA-binding</keyword>
<dbReference type="EMBL" id="JAIFTH010000166">
    <property type="protein sequence ID" value="KAG9510354.1"/>
    <property type="molecule type" value="Genomic_DNA"/>
</dbReference>
<dbReference type="PROSITE" id="PS50935">
    <property type="entry name" value="SSB"/>
    <property type="match status" value="1"/>
</dbReference>
<dbReference type="PANTHER" id="PTHR10302">
    <property type="entry name" value="SINGLE-STRANDED DNA-BINDING PROTEIN"/>
    <property type="match status" value="1"/>
</dbReference>
<evidence type="ECO:0000256" key="1">
    <source>
        <dbReference type="ARBA" id="ARBA00023125"/>
    </source>
</evidence>
<dbReference type="HAMAP" id="MF_00984">
    <property type="entry name" value="SSB"/>
    <property type="match status" value="1"/>
</dbReference>
<dbReference type="NCBIfam" id="TIGR00621">
    <property type="entry name" value="ssb"/>
    <property type="match status" value="1"/>
</dbReference>
<organism evidence="3 4">
    <name type="scientific">Fragariocoptes setiger</name>
    <dbReference type="NCBI Taxonomy" id="1670756"/>
    <lineage>
        <taxon>Eukaryota</taxon>
        <taxon>Metazoa</taxon>
        <taxon>Ecdysozoa</taxon>
        <taxon>Arthropoda</taxon>
        <taxon>Chelicerata</taxon>
        <taxon>Arachnida</taxon>
        <taxon>Acari</taxon>
        <taxon>Acariformes</taxon>
        <taxon>Trombidiformes</taxon>
        <taxon>Prostigmata</taxon>
        <taxon>Eupodina</taxon>
        <taxon>Eriophyoidea</taxon>
        <taxon>Phytoptidae</taxon>
        <taxon>Fragariocoptes</taxon>
    </lineage>
</organism>
<comment type="caution">
    <text evidence="3">The sequence shown here is derived from an EMBL/GenBank/DDBJ whole genome shotgun (WGS) entry which is preliminary data.</text>
</comment>
<protein>
    <submittedName>
        <fullName evidence="3">Single-stranded DNA-binding protein, mitochondrial</fullName>
    </submittedName>
</protein>
<sequence length="147" mass="16287">MNIAQSWTRQQLSKLLQLHAVRRGASTSIERSINRVTLVGRVGADAQVKGNAEHPVTTFSLATHTTYRTAAGETRQKTEWHKVSVFKPGLRTLAENYVRKGGRLLVEGRVTYGEIIDAQGHTIQATTIIADDIMFMSPPSNNNENTE</sequence>
<proteinExistence type="inferred from homology"/>
<gene>
    <name evidence="3" type="primary">mtSSB</name>
    <name evidence="3" type="ORF">GZH46_01107</name>
</gene>
<dbReference type="Proteomes" id="UP000825002">
    <property type="component" value="Unassembled WGS sequence"/>
</dbReference>
<name>A0ABQ7SA99_9ACAR</name>
<dbReference type="Pfam" id="PF00436">
    <property type="entry name" value="SSB"/>
    <property type="match status" value="1"/>
</dbReference>